<reference evidence="7 8" key="1">
    <citation type="submission" date="2018-05" db="EMBL/GenBank/DDBJ databases">
        <title>Genomic Encyclopedia of Archaeal and Bacterial Type Strains, Phase II (KMG-II): from individual species to whole genera.</title>
        <authorList>
            <person name="Goeker M."/>
        </authorList>
    </citation>
    <scope>NUCLEOTIDE SEQUENCE [LARGE SCALE GENOMIC DNA]</scope>
    <source>
        <strain evidence="7 8">DSM 22214</strain>
    </source>
</reference>
<dbReference type="AlphaFoldDB" id="A0A316E8U6"/>
<dbReference type="PANTHER" id="PTHR12815">
    <property type="entry name" value="SORTING AND ASSEMBLY MACHINERY SAMM50 PROTEIN FAMILY MEMBER"/>
    <property type="match status" value="1"/>
</dbReference>
<dbReference type="GO" id="GO:0019867">
    <property type="term" value="C:outer membrane"/>
    <property type="evidence" value="ECO:0007669"/>
    <property type="project" value="InterPro"/>
</dbReference>
<evidence type="ECO:0000313" key="8">
    <source>
        <dbReference type="Proteomes" id="UP000245489"/>
    </source>
</evidence>
<dbReference type="Proteomes" id="UP000245489">
    <property type="component" value="Unassembled WGS sequence"/>
</dbReference>
<keyword evidence="3" id="KW-0732">Signal</keyword>
<dbReference type="Gene3D" id="2.40.160.50">
    <property type="entry name" value="membrane protein fhac: a member of the omp85/tpsb transporter family"/>
    <property type="match status" value="1"/>
</dbReference>
<evidence type="ECO:0000259" key="6">
    <source>
        <dbReference type="Pfam" id="PF01103"/>
    </source>
</evidence>
<dbReference type="InterPro" id="IPR039910">
    <property type="entry name" value="D15-like"/>
</dbReference>
<evidence type="ECO:0000256" key="3">
    <source>
        <dbReference type="ARBA" id="ARBA00022729"/>
    </source>
</evidence>
<keyword evidence="5" id="KW-0998">Cell outer membrane</keyword>
<gene>
    <name evidence="7" type="ORF">LV89_02779</name>
</gene>
<feature type="domain" description="Bacterial surface antigen (D15)" evidence="6">
    <location>
        <begin position="641"/>
        <end position="808"/>
    </location>
</feature>
<evidence type="ECO:0000256" key="2">
    <source>
        <dbReference type="ARBA" id="ARBA00022692"/>
    </source>
</evidence>
<sequence length="843" mass="94085">MPSVIKNIRTYILIDAQLHPRPLSDGEGRKMGSNAPLSIGEGLGVRFLRLKFDLRQIVYTSENIYKTSVKHSLLLILLVVLLSSCSVTKKLPAGESLYTGASVKMVADSAINKSEIKNIQTQLTEFVKPKPNANLFGFPYKVWFYYLFGEPKNDKGFKSFFRKRFGEPPILASKSVTAANVKQINLLLNNEGYFRSFAKGDLIEKNRKSTAVYTATIHQRYYLDSVSFSPQDTSLLGKAFTNAKQNSLLQKGSPYRFELISGERNRIDNILKKRGFYYFQPDFIIVKADSSVGNHKVNLSVEIKPTTSQVARKNYRIRDVHVLADYGEKIFADSAKKDQEIIFNGIRINDKTQSYNPKIFSQAIAFRRGGRYSSNIQDISLSRLINLNGNFKFVKNTFELVPRSDSALLDVFYYLTPLKAKSFQADINGVTKSNNFTGTNLSLSWLNKNTFKGAELFKITATAGLDFQVGGISSTLGAVNSSRYSIVSSMSIPRFIIPFVKINPVRNQALPKTNISIGYELQNRSGLYDLTSLNTTMSYAWKQNNTVEHSLTPISISLVKSSNMSEAFLDDIFRSDNPIAILALLDNKLIMSSSYTVNYTPIAKIGSRHLFSFSGGIEVAGNLASLLSRIGPQQGSAETLVGVSYAQYARFDTDFKYSYSLTQSLKLANRFLFSYGLPYGNSLYLPPSKQYSAGGNNSIRAFAARAIGPGAYFSNGTIGSQLLGSQQGDIKLELNTELRAKFTNYINGAFFIDAGNVWMQKDADSYGQDAVFGSNFYKQIAIGTGVGVRLDFSYLVLRFDLATPVHKPYLPEGERWVLKNFDLKDSQWRSENLVLNIAVGYPF</sequence>
<dbReference type="EMBL" id="QGGO01000014">
    <property type="protein sequence ID" value="PWK25153.1"/>
    <property type="molecule type" value="Genomic_DNA"/>
</dbReference>
<proteinExistence type="predicted"/>
<dbReference type="Pfam" id="PF01103">
    <property type="entry name" value="Omp85"/>
    <property type="match status" value="1"/>
</dbReference>
<organism evidence="7 8">
    <name type="scientific">Arcicella aurantiaca</name>
    <dbReference type="NCBI Taxonomy" id="591202"/>
    <lineage>
        <taxon>Bacteria</taxon>
        <taxon>Pseudomonadati</taxon>
        <taxon>Bacteroidota</taxon>
        <taxon>Cytophagia</taxon>
        <taxon>Cytophagales</taxon>
        <taxon>Flectobacillaceae</taxon>
        <taxon>Arcicella</taxon>
    </lineage>
</organism>
<dbReference type="InterPro" id="IPR000184">
    <property type="entry name" value="Bac_surfAg_D15"/>
</dbReference>
<evidence type="ECO:0000256" key="5">
    <source>
        <dbReference type="ARBA" id="ARBA00023237"/>
    </source>
</evidence>
<comment type="caution">
    <text evidence="7">The sequence shown here is derived from an EMBL/GenBank/DDBJ whole genome shotgun (WGS) entry which is preliminary data.</text>
</comment>
<evidence type="ECO:0000313" key="7">
    <source>
        <dbReference type="EMBL" id="PWK25153.1"/>
    </source>
</evidence>
<keyword evidence="8" id="KW-1185">Reference proteome</keyword>
<evidence type="ECO:0000256" key="4">
    <source>
        <dbReference type="ARBA" id="ARBA00023136"/>
    </source>
</evidence>
<evidence type="ECO:0000256" key="1">
    <source>
        <dbReference type="ARBA" id="ARBA00004370"/>
    </source>
</evidence>
<protein>
    <submittedName>
        <fullName evidence="7">Outer membrane protein assembly factor BamA</fullName>
    </submittedName>
</protein>
<dbReference type="PANTHER" id="PTHR12815:SF47">
    <property type="entry name" value="TRANSLOCATION AND ASSEMBLY MODULE SUBUNIT TAMA"/>
    <property type="match status" value="1"/>
</dbReference>
<keyword evidence="2" id="KW-0812">Transmembrane</keyword>
<name>A0A316E8U6_9BACT</name>
<comment type="subcellular location">
    <subcellularLocation>
        <location evidence="1">Membrane</location>
    </subcellularLocation>
</comment>
<accession>A0A316E8U6</accession>
<keyword evidence="4" id="KW-0472">Membrane</keyword>